<proteinExistence type="predicted"/>
<sequence>METTKRCKFPYDYWNIRRNLRNRLRKKVEKYTFYSILYLKHKRTDTCYMQASVLYTKLPFFLLYKINISPLNLL</sequence>
<accession>W8Y633</accession>
<gene>
    <name evidence="1" type="ORF">BTDB27_003276</name>
</gene>
<evidence type="ECO:0000313" key="1">
    <source>
        <dbReference type="EMBL" id="CDN36934.1"/>
    </source>
</evidence>
<dbReference type="Proteomes" id="UP000030682">
    <property type="component" value="Unassembled WGS sequence"/>
</dbReference>
<dbReference type="HOGENOM" id="CLU_2680152_0_0_9"/>
<name>W8Y633_BACTU</name>
<organism evidence="1">
    <name type="scientific">Bacillus thuringiensis DB27</name>
    <dbReference type="NCBI Taxonomy" id="1431339"/>
    <lineage>
        <taxon>Bacteria</taxon>
        <taxon>Bacillati</taxon>
        <taxon>Bacillota</taxon>
        <taxon>Bacilli</taxon>
        <taxon>Bacillales</taxon>
        <taxon>Bacillaceae</taxon>
        <taxon>Bacillus</taxon>
        <taxon>Bacillus cereus group</taxon>
    </lineage>
</organism>
<reference evidence="1" key="2">
    <citation type="submission" date="2014-01" db="EMBL/GenBank/DDBJ databases">
        <authorList>
            <person name="Aslett M."/>
        </authorList>
    </citation>
    <scope>NUCLEOTIDE SEQUENCE [LARGE SCALE GENOMIC DNA]</scope>
    <source>
        <strain evidence="1">DB27</strain>
    </source>
</reference>
<dbReference type="AlphaFoldDB" id="W8Y633"/>
<protein>
    <submittedName>
        <fullName evidence="1">Uncharacterized protein</fullName>
    </submittedName>
</protein>
<reference evidence="1" key="1">
    <citation type="submission" date="2014-01" db="EMBL/GenBank/DDBJ databases">
        <title>Draft genome sequence of highly nematicidal Bacillus thuringiensis DB27.</title>
        <authorList>
            <person name="Iatsenko I."/>
            <person name="Pickard D."/>
            <person name="Corton C."/>
            <person name="Dougan G."/>
            <person name="Sommer R.J."/>
        </authorList>
    </citation>
    <scope>NUCLEOTIDE SEQUENCE [LARGE SCALE GENOMIC DNA]</scope>
    <source>
        <strain evidence="1">DB27</strain>
    </source>
</reference>
<dbReference type="EMBL" id="HG810017">
    <property type="protein sequence ID" value="CDN36934.1"/>
    <property type="molecule type" value="Genomic_DNA"/>
</dbReference>